<dbReference type="Proteomes" id="UP001153269">
    <property type="component" value="Unassembled WGS sequence"/>
</dbReference>
<reference evidence="1" key="1">
    <citation type="submission" date="2020-03" db="EMBL/GenBank/DDBJ databases">
        <authorList>
            <person name="Weist P."/>
        </authorList>
    </citation>
    <scope>NUCLEOTIDE SEQUENCE</scope>
</reference>
<name>A0A9N7U3Z6_PLEPL</name>
<organism evidence="1 2">
    <name type="scientific">Pleuronectes platessa</name>
    <name type="common">European plaice</name>
    <dbReference type="NCBI Taxonomy" id="8262"/>
    <lineage>
        <taxon>Eukaryota</taxon>
        <taxon>Metazoa</taxon>
        <taxon>Chordata</taxon>
        <taxon>Craniata</taxon>
        <taxon>Vertebrata</taxon>
        <taxon>Euteleostomi</taxon>
        <taxon>Actinopterygii</taxon>
        <taxon>Neopterygii</taxon>
        <taxon>Teleostei</taxon>
        <taxon>Neoteleostei</taxon>
        <taxon>Acanthomorphata</taxon>
        <taxon>Carangaria</taxon>
        <taxon>Pleuronectiformes</taxon>
        <taxon>Pleuronectoidei</taxon>
        <taxon>Pleuronectidae</taxon>
        <taxon>Pleuronectes</taxon>
    </lineage>
</organism>
<evidence type="ECO:0000313" key="1">
    <source>
        <dbReference type="EMBL" id="CAB1424268.1"/>
    </source>
</evidence>
<protein>
    <submittedName>
        <fullName evidence="1">Uncharacterized protein</fullName>
    </submittedName>
</protein>
<evidence type="ECO:0000313" key="2">
    <source>
        <dbReference type="Proteomes" id="UP001153269"/>
    </source>
</evidence>
<sequence length="91" mass="9484">MVVQLLQENSSVHAFSRFAVSPQHSLKRRRPAITGGELDGAVEGDQPSSRTGICSFVLGETGGALPEPFKMTSSRLLVSSIGTAAKTVAVG</sequence>
<accession>A0A9N7U3Z6</accession>
<comment type="caution">
    <text evidence="1">The sequence shown here is derived from an EMBL/GenBank/DDBJ whole genome shotgun (WGS) entry which is preliminary data.</text>
</comment>
<gene>
    <name evidence="1" type="ORF">PLEPLA_LOCUS12190</name>
</gene>
<proteinExistence type="predicted"/>
<dbReference type="EMBL" id="CADEAL010000718">
    <property type="protein sequence ID" value="CAB1424268.1"/>
    <property type="molecule type" value="Genomic_DNA"/>
</dbReference>
<keyword evidence="2" id="KW-1185">Reference proteome</keyword>
<dbReference type="AlphaFoldDB" id="A0A9N7U3Z6"/>